<feature type="domain" description="Deoxynucleoside kinase" evidence="3">
    <location>
        <begin position="6"/>
        <end position="190"/>
    </location>
</feature>
<dbReference type="GO" id="GO:0019136">
    <property type="term" value="F:deoxynucleoside kinase activity"/>
    <property type="evidence" value="ECO:0007669"/>
    <property type="project" value="InterPro"/>
</dbReference>
<keyword evidence="2" id="KW-0067">ATP-binding</keyword>
<name>A0A512BVT3_9HYPH</name>
<evidence type="ECO:0000259" key="3">
    <source>
        <dbReference type="Pfam" id="PF01712"/>
    </source>
</evidence>
<comment type="caution">
    <text evidence="4">The sequence shown here is derived from an EMBL/GenBank/DDBJ whole genome shotgun (WGS) entry which is preliminary data.</text>
</comment>
<accession>A0A512BVT3</accession>
<dbReference type="InterPro" id="IPR027417">
    <property type="entry name" value="P-loop_NTPase"/>
</dbReference>
<keyword evidence="5" id="KW-1185">Reference proteome</keyword>
<dbReference type="PANTHER" id="PTHR10513">
    <property type="entry name" value="DEOXYNUCLEOSIDE KINASE"/>
    <property type="match status" value="1"/>
</dbReference>
<keyword evidence="4" id="KW-0808">Transferase</keyword>
<dbReference type="Proteomes" id="UP000321085">
    <property type="component" value="Unassembled WGS sequence"/>
</dbReference>
<dbReference type="PIRSF" id="PIRSF000705">
    <property type="entry name" value="DNK"/>
    <property type="match status" value="1"/>
</dbReference>
<sequence length="218" mass="23474">MTRLEIVGGIGAGKTTLARVLAEAWDTQVVHEDVLNVPFFSQFYAAPQVYGFEKNISFLLSHADLIRNATGKSKDLIVCDFALFQDLSYTDIGCSPADADAAEAVFHRLVDRVGHPALVVHLQCTPDTQLRRIALRGRSQEAGIERAYLVDLCAAIDRRLEQLRSEALGLTMIEVDTDEVDFATNPAAAHALAGEFIASLGPAAQMLPGPVAAAGRQA</sequence>
<keyword evidence="4" id="KW-0418">Kinase</keyword>
<dbReference type="PANTHER" id="PTHR10513:SF46">
    <property type="entry name" value="DEOXYGUANOSINE KINASE"/>
    <property type="match status" value="1"/>
</dbReference>
<gene>
    <name evidence="4" type="primary">dgk</name>
    <name evidence="4" type="ORF">MAE02_37310</name>
</gene>
<evidence type="ECO:0000256" key="2">
    <source>
        <dbReference type="PIRSR" id="PIRSR000705-3"/>
    </source>
</evidence>
<feature type="active site" description="Proton acceptor" evidence="1">
    <location>
        <position position="80"/>
    </location>
</feature>
<dbReference type="InterPro" id="IPR050566">
    <property type="entry name" value="Deoxyribonucleoside_kinase"/>
</dbReference>
<feature type="binding site" evidence="2">
    <location>
        <begin position="8"/>
        <end position="16"/>
    </location>
    <ligand>
        <name>ATP</name>
        <dbReference type="ChEBI" id="CHEBI:30616"/>
    </ligand>
</feature>
<dbReference type="EMBL" id="BJYU01000053">
    <property type="protein sequence ID" value="GEO16035.1"/>
    <property type="molecule type" value="Genomic_DNA"/>
</dbReference>
<evidence type="ECO:0000313" key="5">
    <source>
        <dbReference type="Proteomes" id="UP000321085"/>
    </source>
</evidence>
<keyword evidence="2" id="KW-0547">Nucleotide-binding</keyword>
<dbReference type="RefSeq" id="WP_162815777.1">
    <property type="nucleotide sequence ID" value="NZ_BJYU01000053.1"/>
</dbReference>
<dbReference type="InterPro" id="IPR031314">
    <property type="entry name" value="DNK_dom"/>
</dbReference>
<organism evidence="4 5">
    <name type="scientific">Microvirga aerophila</name>
    <dbReference type="NCBI Taxonomy" id="670291"/>
    <lineage>
        <taxon>Bacteria</taxon>
        <taxon>Pseudomonadati</taxon>
        <taxon>Pseudomonadota</taxon>
        <taxon>Alphaproteobacteria</taxon>
        <taxon>Hyphomicrobiales</taxon>
        <taxon>Methylobacteriaceae</taxon>
        <taxon>Microvirga</taxon>
    </lineage>
</organism>
<evidence type="ECO:0000256" key="1">
    <source>
        <dbReference type="PIRSR" id="PIRSR000705-1"/>
    </source>
</evidence>
<protein>
    <submittedName>
        <fullName evidence="4">Deoxyguanosine kinase</fullName>
    </submittedName>
</protein>
<dbReference type="GO" id="GO:0005524">
    <property type="term" value="F:ATP binding"/>
    <property type="evidence" value="ECO:0007669"/>
    <property type="project" value="UniProtKB-KW"/>
</dbReference>
<feature type="binding site" evidence="2">
    <location>
        <begin position="132"/>
        <end position="136"/>
    </location>
    <ligand>
        <name>ATP</name>
        <dbReference type="ChEBI" id="CHEBI:30616"/>
    </ligand>
</feature>
<reference evidence="4 5" key="1">
    <citation type="submission" date="2019-07" db="EMBL/GenBank/DDBJ databases">
        <title>Whole genome shotgun sequence of Microvirga aerophila NBRC 106136.</title>
        <authorList>
            <person name="Hosoyama A."/>
            <person name="Uohara A."/>
            <person name="Ohji S."/>
            <person name="Ichikawa N."/>
        </authorList>
    </citation>
    <scope>NUCLEOTIDE SEQUENCE [LARGE SCALE GENOMIC DNA]</scope>
    <source>
        <strain evidence="4 5">NBRC 106136</strain>
    </source>
</reference>
<dbReference type="Gene3D" id="3.40.50.300">
    <property type="entry name" value="P-loop containing nucleotide triphosphate hydrolases"/>
    <property type="match status" value="1"/>
</dbReference>
<proteinExistence type="predicted"/>
<dbReference type="GO" id="GO:0005737">
    <property type="term" value="C:cytoplasm"/>
    <property type="evidence" value="ECO:0007669"/>
    <property type="project" value="TreeGrafter"/>
</dbReference>
<dbReference type="InterPro" id="IPR002624">
    <property type="entry name" value="DCK/DGK"/>
</dbReference>
<dbReference type="AlphaFoldDB" id="A0A512BVT3"/>
<evidence type="ECO:0000313" key="4">
    <source>
        <dbReference type="EMBL" id="GEO16035.1"/>
    </source>
</evidence>
<dbReference type="SUPFAM" id="SSF52540">
    <property type="entry name" value="P-loop containing nucleoside triphosphate hydrolases"/>
    <property type="match status" value="1"/>
</dbReference>
<dbReference type="Pfam" id="PF01712">
    <property type="entry name" value="dNK"/>
    <property type="match status" value="1"/>
</dbReference>